<feature type="region of interest" description="Disordered" evidence="1">
    <location>
        <begin position="26"/>
        <end position="155"/>
    </location>
</feature>
<evidence type="ECO:0000313" key="3">
    <source>
        <dbReference type="Proteomes" id="UP000256964"/>
    </source>
</evidence>
<feature type="compositionally biased region" description="Basic and acidic residues" evidence="1">
    <location>
        <begin position="540"/>
        <end position="558"/>
    </location>
</feature>
<reference evidence="2 3" key="1">
    <citation type="journal article" date="2018" name="Biotechnol. Biofuels">
        <title>Integrative visual omics of the white-rot fungus Polyporus brumalis exposes the biotechnological potential of its oxidative enzymes for delignifying raw plant biomass.</title>
        <authorList>
            <person name="Miyauchi S."/>
            <person name="Rancon A."/>
            <person name="Drula E."/>
            <person name="Hage H."/>
            <person name="Chaduli D."/>
            <person name="Favel A."/>
            <person name="Grisel S."/>
            <person name="Henrissat B."/>
            <person name="Herpoel-Gimbert I."/>
            <person name="Ruiz-Duenas F.J."/>
            <person name="Chevret D."/>
            <person name="Hainaut M."/>
            <person name="Lin J."/>
            <person name="Wang M."/>
            <person name="Pangilinan J."/>
            <person name="Lipzen A."/>
            <person name="Lesage-Meessen L."/>
            <person name="Navarro D."/>
            <person name="Riley R."/>
            <person name="Grigoriev I.V."/>
            <person name="Zhou S."/>
            <person name="Raouche S."/>
            <person name="Rosso M.N."/>
        </authorList>
    </citation>
    <scope>NUCLEOTIDE SEQUENCE [LARGE SCALE GENOMIC DNA]</scope>
    <source>
        <strain evidence="2 3">BRFM 1820</strain>
    </source>
</reference>
<name>A0A371D112_9APHY</name>
<feature type="region of interest" description="Disordered" evidence="1">
    <location>
        <begin position="530"/>
        <end position="575"/>
    </location>
</feature>
<gene>
    <name evidence="2" type="ORF">OH76DRAFT_902249</name>
</gene>
<protein>
    <submittedName>
        <fullName evidence="2">Uncharacterized protein</fullName>
    </submittedName>
</protein>
<accession>A0A371D112</accession>
<evidence type="ECO:0000313" key="2">
    <source>
        <dbReference type="EMBL" id="RDX46195.1"/>
    </source>
</evidence>
<proteinExistence type="predicted"/>
<feature type="compositionally biased region" description="Pro residues" evidence="1">
    <location>
        <begin position="144"/>
        <end position="155"/>
    </location>
</feature>
<dbReference type="STRING" id="139420.A0A371D112"/>
<sequence>MAAPYEASQEDQLRKYKASYCRHPAHVLLSVSDRKRAPLPPQREQWIKSAPKPTAVQQPPPAQHQHQQQSSAQHYLQQSAQHPQQPGQHPQHPAQHLQQPGQHLQQPGQHLQQPGQHLQQPGQHLQQPGQHLQQPGQHLKLPAHHPPYPPRPIRIPSPVTARDGIQQWTKPDGTTVTVNPVNQMPPGYLGHGQIPLYDTPSGRLSRMSGMPNPWDKSIPWPPPRPRGWKPSSSMDIPLSVYYSTPRPDAMDVDDPPPARGPPMSRTESASRNSMGGMYSDRMSASVSAPQEAPRAPRAMVPRDGSSYSTLPSSSSSYPAMSSSSTSYSAMPSSSSSLPNVYSTRPQEPSAYGVAGPSSSHGRQQPPLSPVDRRWGEGSSADRRTSYSGPNPMEPPMAPPKQVVRDLPDRPMGRAPIPEVRNEFGPGSCSVTHEPLQPRGRGRPTGDIGSRPPPRISGTNNVPIGPRTANPFEGGPSSQHPPFHSSDNGYGSRRPFGDERGEVVSDPYGKKVRAPRSRCCYTILIMRPLQPMRYAPANEPVPDHSRAERGNDRGGEQRGGRRPSVSDPMVRSLIAS</sequence>
<feature type="compositionally biased region" description="Low complexity" evidence="1">
    <location>
        <begin position="305"/>
        <end position="338"/>
    </location>
</feature>
<evidence type="ECO:0000256" key="1">
    <source>
        <dbReference type="SAM" id="MobiDB-lite"/>
    </source>
</evidence>
<keyword evidence="3" id="KW-1185">Reference proteome</keyword>
<feature type="compositionally biased region" description="Basic and acidic residues" evidence="1">
    <location>
        <begin position="402"/>
        <end position="411"/>
    </location>
</feature>
<feature type="compositionally biased region" description="Basic and acidic residues" evidence="1">
    <location>
        <begin position="370"/>
        <end position="384"/>
    </location>
</feature>
<dbReference type="Proteomes" id="UP000256964">
    <property type="component" value="Unassembled WGS sequence"/>
</dbReference>
<dbReference type="AlphaFoldDB" id="A0A371D112"/>
<feature type="compositionally biased region" description="Low complexity" evidence="1">
    <location>
        <begin position="63"/>
        <end position="139"/>
    </location>
</feature>
<dbReference type="EMBL" id="KZ857430">
    <property type="protein sequence ID" value="RDX46195.1"/>
    <property type="molecule type" value="Genomic_DNA"/>
</dbReference>
<dbReference type="OrthoDB" id="2758193at2759"/>
<feature type="region of interest" description="Disordered" evidence="1">
    <location>
        <begin position="245"/>
        <end position="508"/>
    </location>
</feature>
<feature type="compositionally biased region" description="Polar residues" evidence="1">
    <location>
        <begin position="475"/>
        <end position="488"/>
    </location>
</feature>
<organism evidence="2 3">
    <name type="scientific">Lentinus brumalis</name>
    <dbReference type="NCBI Taxonomy" id="2498619"/>
    <lineage>
        <taxon>Eukaryota</taxon>
        <taxon>Fungi</taxon>
        <taxon>Dikarya</taxon>
        <taxon>Basidiomycota</taxon>
        <taxon>Agaricomycotina</taxon>
        <taxon>Agaricomycetes</taxon>
        <taxon>Polyporales</taxon>
        <taxon>Polyporaceae</taxon>
        <taxon>Lentinus</taxon>
    </lineage>
</organism>